<keyword evidence="6" id="KW-0812">Transmembrane</keyword>
<dbReference type="PATRIC" id="fig|695563.3.peg.121"/>
<evidence type="ECO:0000256" key="5">
    <source>
        <dbReference type="SAM" id="MobiDB-lite"/>
    </source>
</evidence>
<evidence type="ECO:0000256" key="4">
    <source>
        <dbReference type="ARBA" id="ARBA00023088"/>
    </source>
</evidence>
<sequence length="330" mass="36450">MPEKPKLTVPSQDDFSASYNKRKMARVVESNISSDGKLHYFVYLKHDTEKESYQKVEVLIHHTDEHGNKVGEDEKLTLNFDQTNTHDKTNGNLIGTELILTNPEVLKVLGDAKIKELFGDIKLNGGAVAVTEDIFKKISNSNEVTIVHVSTPTVDSDTSSTHVIDSGQNNSNVITPEPEVKPIVEAVKNEARDSEDEDGGSTEVFSTYPHQPEFDEDETEENITPHAQKEVERSAKATRGNKVELIQNVARDADTAPETVSARSTEVETESNTTRHAAEATLPKTGEEQSELATIFSMLVAALGVTGLVVTSRKRRVTVKRDRKDKKNGK</sequence>
<dbReference type="PROSITE" id="PS50847">
    <property type="entry name" value="GRAM_POS_ANCHORING"/>
    <property type="match status" value="1"/>
</dbReference>
<keyword evidence="4" id="KW-0572">Peptidoglycan-anchor</keyword>
<name>A0A0R2KS31_LACAM</name>
<dbReference type="Pfam" id="PF00746">
    <property type="entry name" value="Gram_pos_anchor"/>
    <property type="match status" value="1"/>
</dbReference>
<evidence type="ECO:0000256" key="6">
    <source>
        <dbReference type="SAM" id="Phobius"/>
    </source>
</evidence>
<evidence type="ECO:0000313" key="8">
    <source>
        <dbReference type="EMBL" id="KRN92360.1"/>
    </source>
</evidence>
<dbReference type="RefSeq" id="WP_056985296.1">
    <property type="nucleotide sequence ID" value="NZ_JQBQ01000010.1"/>
</dbReference>
<feature type="region of interest" description="Disordered" evidence="5">
    <location>
        <begin position="189"/>
        <end position="239"/>
    </location>
</feature>
<dbReference type="Proteomes" id="UP000051529">
    <property type="component" value="Unassembled WGS sequence"/>
</dbReference>
<keyword evidence="2" id="KW-0964">Secreted</keyword>
<keyword evidence="1" id="KW-0134">Cell wall</keyword>
<reference evidence="8 9" key="1">
    <citation type="journal article" date="2015" name="Genome Announc.">
        <title>Expanding the biotechnology potential of lactobacilli through comparative genomics of 213 strains and associated genera.</title>
        <authorList>
            <person name="Sun Z."/>
            <person name="Harris H.M."/>
            <person name="McCann A."/>
            <person name="Guo C."/>
            <person name="Argimon S."/>
            <person name="Zhang W."/>
            <person name="Yang X."/>
            <person name="Jeffery I.B."/>
            <person name="Cooney J.C."/>
            <person name="Kagawa T.F."/>
            <person name="Liu W."/>
            <person name="Song Y."/>
            <person name="Salvetti E."/>
            <person name="Wrobel A."/>
            <person name="Rasinkangas P."/>
            <person name="Parkhill J."/>
            <person name="Rea M.C."/>
            <person name="O'Sullivan O."/>
            <person name="Ritari J."/>
            <person name="Douillard F.P."/>
            <person name="Paul Ross R."/>
            <person name="Yang R."/>
            <person name="Briner A.E."/>
            <person name="Felis G.E."/>
            <person name="de Vos W.M."/>
            <person name="Barrangou R."/>
            <person name="Klaenhammer T.R."/>
            <person name="Caufield P.W."/>
            <person name="Cui Y."/>
            <person name="Zhang H."/>
            <person name="O'Toole P.W."/>
        </authorList>
    </citation>
    <scope>NUCLEOTIDE SEQUENCE [LARGE SCALE GENOMIC DNA]</scope>
    <source>
        <strain evidence="8 9">DSM 16698</strain>
    </source>
</reference>
<feature type="region of interest" description="Disordered" evidence="5">
    <location>
        <begin position="153"/>
        <end position="175"/>
    </location>
</feature>
<proteinExistence type="predicted"/>
<feature type="transmembrane region" description="Helical" evidence="6">
    <location>
        <begin position="292"/>
        <end position="311"/>
    </location>
</feature>
<feature type="region of interest" description="Disordered" evidence="5">
    <location>
        <begin position="251"/>
        <end position="276"/>
    </location>
</feature>
<comment type="caution">
    <text evidence="8">The sequence shown here is derived from an EMBL/GenBank/DDBJ whole genome shotgun (WGS) entry which is preliminary data.</text>
</comment>
<dbReference type="NCBIfam" id="TIGR01167">
    <property type="entry name" value="LPXTG_anchor"/>
    <property type="match status" value="1"/>
</dbReference>
<feature type="compositionally biased region" description="Low complexity" evidence="5">
    <location>
        <begin position="153"/>
        <end position="163"/>
    </location>
</feature>
<accession>A0A0R2KS31</accession>
<feature type="domain" description="Gram-positive cocci surface proteins LPxTG" evidence="7">
    <location>
        <begin position="282"/>
        <end position="322"/>
    </location>
</feature>
<evidence type="ECO:0000256" key="3">
    <source>
        <dbReference type="ARBA" id="ARBA00022729"/>
    </source>
</evidence>
<dbReference type="InterPro" id="IPR019931">
    <property type="entry name" value="LPXTG_anchor"/>
</dbReference>
<evidence type="ECO:0000256" key="2">
    <source>
        <dbReference type="ARBA" id="ARBA00022525"/>
    </source>
</evidence>
<evidence type="ECO:0000256" key="1">
    <source>
        <dbReference type="ARBA" id="ARBA00022512"/>
    </source>
</evidence>
<keyword evidence="6" id="KW-1133">Transmembrane helix</keyword>
<keyword evidence="3" id="KW-0732">Signal</keyword>
<organism evidence="8 9">
    <name type="scientific">Lactobacillus amylovorus subsp. animalium DSM 16698</name>
    <dbReference type="NCBI Taxonomy" id="695563"/>
    <lineage>
        <taxon>Bacteria</taxon>
        <taxon>Bacillati</taxon>
        <taxon>Bacillota</taxon>
        <taxon>Bacilli</taxon>
        <taxon>Lactobacillales</taxon>
        <taxon>Lactobacillaceae</taxon>
        <taxon>Lactobacillus</taxon>
        <taxon>Lactobacillus amylovorus subsp. animalium</taxon>
    </lineage>
</organism>
<keyword evidence="6" id="KW-0472">Membrane</keyword>
<gene>
    <name evidence="8" type="ORF">IV44_GL000121</name>
</gene>
<evidence type="ECO:0000259" key="7">
    <source>
        <dbReference type="PROSITE" id="PS50847"/>
    </source>
</evidence>
<protein>
    <recommendedName>
        <fullName evidence="7">Gram-positive cocci surface proteins LPxTG domain-containing protein</fullName>
    </recommendedName>
</protein>
<dbReference type="AlphaFoldDB" id="A0A0R2KS31"/>
<evidence type="ECO:0000313" key="9">
    <source>
        <dbReference type="Proteomes" id="UP000051529"/>
    </source>
</evidence>
<dbReference type="EMBL" id="JQBQ01000010">
    <property type="protein sequence ID" value="KRN92360.1"/>
    <property type="molecule type" value="Genomic_DNA"/>
</dbReference>